<protein>
    <submittedName>
        <fullName evidence="1">Uncharacterized protein</fullName>
    </submittedName>
</protein>
<reference evidence="1" key="1">
    <citation type="submission" date="2018-10" db="EMBL/GenBank/DDBJ databases">
        <title>Metagenomes of soda lake microbial mats from the interior of British Columbia, Canada.</title>
        <authorList>
            <person name="Zorz J.K."/>
            <person name="Sharp C."/>
            <person name="Kleiner M."/>
            <person name="Dong X."/>
            <person name="Strous M."/>
        </authorList>
    </citation>
    <scope>NUCLEOTIDE SEQUENCE</scope>
    <source>
        <strain evidence="1">LCM1.Bin51</strain>
    </source>
</reference>
<dbReference type="AlphaFoldDB" id="A0A651E1U5"/>
<name>A0A651E1U5_9BACI</name>
<gene>
    <name evidence="1" type="ORF">EA344_13285</name>
</gene>
<evidence type="ECO:0000313" key="1">
    <source>
        <dbReference type="EMBL" id="TVP81055.1"/>
    </source>
</evidence>
<accession>A0A651E1U5</accession>
<proteinExistence type="predicted"/>
<sequence>MEFGLYLFRVPISPTSFKEGGGQAVYKVFFIQAVDISLLSPPQNAFPAGRLQLISSSQCSEEMDLLLVLSRLGVACCRSSRKIKRSFFF</sequence>
<organism evidence="1">
    <name type="scientific">Alkalicoccus sp</name>
    <dbReference type="NCBI Taxonomy" id="2005376"/>
    <lineage>
        <taxon>Bacteria</taxon>
        <taxon>Bacillati</taxon>
        <taxon>Bacillota</taxon>
        <taxon>Bacilli</taxon>
        <taxon>Bacillales</taxon>
        <taxon>Bacillaceae</taxon>
        <taxon>Alkalicoccus</taxon>
    </lineage>
</organism>
<comment type="caution">
    <text evidence="1">The sequence shown here is derived from an EMBL/GenBank/DDBJ whole genome shotgun (WGS) entry which is preliminary data.</text>
</comment>
<dbReference type="EMBL" id="REBZ01000212">
    <property type="protein sequence ID" value="TVP81055.1"/>
    <property type="molecule type" value="Genomic_DNA"/>
</dbReference>